<accession>A0AA39N4Y4</accession>
<keyword evidence="1" id="KW-1133">Transmembrane helix</keyword>
<dbReference type="EMBL" id="JAUEPS010000019">
    <property type="protein sequence ID" value="KAK0458057.1"/>
    <property type="molecule type" value="Genomic_DNA"/>
</dbReference>
<dbReference type="AlphaFoldDB" id="A0AA39N4Y4"/>
<keyword evidence="1" id="KW-0472">Membrane</keyword>
<dbReference type="PANTHER" id="PTHR35179">
    <property type="entry name" value="PROTEIN CBG02620"/>
    <property type="match status" value="1"/>
</dbReference>
<protein>
    <submittedName>
        <fullName evidence="2">Uncharacterized protein</fullName>
    </submittedName>
</protein>
<feature type="transmembrane region" description="Helical" evidence="1">
    <location>
        <begin position="206"/>
        <end position="224"/>
    </location>
</feature>
<evidence type="ECO:0000313" key="2">
    <source>
        <dbReference type="EMBL" id="KAK0458057.1"/>
    </source>
</evidence>
<dbReference type="GeneID" id="85365557"/>
<proteinExistence type="predicted"/>
<sequence length="350" mass="40011">MAIDVGFKTQYPFEELEVTKGDLLLGSIVFGFFFGFAVNVTWCAILETRRARRFSAYIVMIWVEILADLGFCIVSWGYLAKIFPPGLGVFLTVILCWICQVQCLMLIIVNRLCILYSQPRQRLILKASVATIVTMISISTACIWIPAHLQINTTYISLNHWYDRFEKSVYLLLDLFLNLLFIHKVKTRLIQHGLKKYDRVMRFNQYIIIISIGMDILLLGVTALRNQFVYCQFHPVVYIVKLQIEMSMSRLLIKVARSTGINVYNEERGEVTSESVSGSKPTGAGVCVYYSSHGKYLTLIRSLTFSGIQITTQIYTHAEHPDEYEMEHRKVQEATSTHSSNGEVIKISTV</sequence>
<evidence type="ECO:0000313" key="3">
    <source>
        <dbReference type="Proteomes" id="UP001175211"/>
    </source>
</evidence>
<feature type="transmembrane region" description="Helical" evidence="1">
    <location>
        <begin position="169"/>
        <end position="185"/>
    </location>
</feature>
<keyword evidence="3" id="KW-1185">Reference proteome</keyword>
<dbReference type="RefSeq" id="XP_060330349.1">
    <property type="nucleotide sequence ID" value="XM_060482009.1"/>
</dbReference>
<reference evidence="2" key="1">
    <citation type="submission" date="2023-06" db="EMBL/GenBank/DDBJ databases">
        <authorList>
            <consortium name="Lawrence Berkeley National Laboratory"/>
            <person name="Ahrendt S."/>
            <person name="Sahu N."/>
            <person name="Indic B."/>
            <person name="Wong-Bajracharya J."/>
            <person name="Merenyi Z."/>
            <person name="Ke H.-M."/>
            <person name="Monk M."/>
            <person name="Kocsube S."/>
            <person name="Drula E."/>
            <person name="Lipzen A."/>
            <person name="Balint B."/>
            <person name="Henrissat B."/>
            <person name="Andreopoulos B."/>
            <person name="Martin F.M."/>
            <person name="Harder C.B."/>
            <person name="Rigling D."/>
            <person name="Ford K.L."/>
            <person name="Foster G.D."/>
            <person name="Pangilinan J."/>
            <person name="Papanicolaou A."/>
            <person name="Barry K."/>
            <person name="LaButti K."/>
            <person name="Viragh M."/>
            <person name="Koriabine M."/>
            <person name="Yan M."/>
            <person name="Riley R."/>
            <person name="Champramary S."/>
            <person name="Plett K.L."/>
            <person name="Tsai I.J."/>
            <person name="Slot J."/>
            <person name="Sipos G."/>
            <person name="Plett J."/>
            <person name="Nagy L.G."/>
            <person name="Grigoriev I.V."/>
        </authorList>
    </citation>
    <scope>NUCLEOTIDE SEQUENCE</scope>
    <source>
        <strain evidence="2">CCBAS 213</strain>
    </source>
</reference>
<keyword evidence="1" id="KW-0812">Transmembrane</keyword>
<feature type="transmembrane region" description="Helical" evidence="1">
    <location>
        <begin position="129"/>
        <end position="149"/>
    </location>
</feature>
<gene>
    <name evidence="2" type="ORF">EV420DRAFT_411181</name>
</gene>
<feature type="transmembrane region" description="Helical" evidence="1">
    <location>
        <begin position="85"/>
        <end position="109"/>
    </location>
</feature>
<feature type="transmembrane region" description="Helical" evidence="1">
    <location>
        <begin position="23"/>
        <end position="45"/>
    </location>
</feature>
<comment type="caution">
    <text evidence="2">The sequence shown here is derived from an EMBL/GenBank/DDBJ whole genome shotgun (WGS) entry which is preliminary data.</text>
</comment>
<name>A0AA39N4Y4_ARMTA</name>
<organism evidence="2 3">
    <name type="scientific">Armillaria tabescens</name>
    <name type="common">Ringless honey mushroom</name>
    <name type="synonym">Agaricus tabescens</name>
    <dbReference type="NCBI Taxonomy" id="1929756"/>
    <lineage>
        <taxon>Eukaryota</taxon>
        <taxon>Fungi</taxon>
        <taxon>Dikarya</taxon>
        <taxon>Basidiomycota</taxon>
        <taxon>Agaricomycotina</taxon>
        <taxon>Agaricomycetes</taxon>
        <taxon>Agaricomycetidae</taxon>
        <taxon>Agaricales</taxon>
        <taxon>Marasmiineae</taxon>
        <taxon>Physalacriaceae</taxon>
        <taxon>Desarmillaria</taxon>
    </lineage>
</organism>
<dbReference type="PANTHER" id="PTHR35179:SF1">
    <property type="entry name" value="INTEGRAL MEMBRANE PROTEIN"/>
    <property type="match status" value="1"/>
</dbReference>
<evidence type="ECO:0000256" key="1">
    <source>
        <dbReference type="SAM" id="Phobius"/>
    </source>
</evidence>
<dbReference type="Proteomes" id="UP001175211">
    <property type="component" value="Unassembled WGS sequence"/>
</dbReference>
<feature type="transmembrane region" description="Helical" evidence="1">
    <location>
        <begin position="57"/>
        <end position="79"/>
    </location>
</feature>